<dbReference type="GO" id="GO:0005886">
    <property type="term" value="C:plasma membrane"/>
    <property type="evidence" value="ECO:0007669"/>
    <property type="project" value="UniProtKB-SubCell"/>
</dbReference>
<sequence length="378" mass="40816">MIFKLERRVDDSRWMAYLSPILAGALTLITGSILFWALDKDPLQTLYTFFIAPVSDLYGWTELGVKAAPIMLCALGLAVCYRGKVWNIGAEGQLLFGALVGGAVALQFLESDSAFALPLVLLAGALAGMAWAAIPALLKTHFNTNEILTTIMLNYIALNLLLFSVHGPLKDPGGFNFPESALFTEAVTLPLLLEDSRMHIGILFALFALVAVWVLLSKTFVGFQIKVLGLDTRAAHFAGFKERRLVWLALLLSGALAGLAGVCEVSGPIGQLVPQVSPGYGYAAIIVAFLGRLHPVGILLSSMLMALIYIGGELVQIELNLPLALTGLFQGMLLFFLLACDVLIVYRIRLNPRFSTMRKPSPEALVNGADAKLSTHSQ</sequence>
<name>Q2SMZ2_HAHCH</name>
<evidence type="ECO:0000256" key="5">
    <source>
        <dbReference type="ARBA" id="ARBA00023136"/>
    </source>
</evidence>
<dbReference type="PANTHER" id="PTHR47089">
    <property type="entry name" value="ABC TRANSPORTER, PERMEASE PROTEIN"/>
    <property type="match status" value="1"/>
</dbReference>
<dbReference type="GO" id="GO:0022857">
    <property type="term" value="F:transmembrane transporter activity"/>
    <property type="evidence" value="ECO:0007669"/>
    <property type="project" value="InterPro"/>
</dbReference>
<feature type="transmembrane region" description="Helical" evidence="6">
    <location>
        <begin position="200"/>
        <end position="225"/>
    </location>
</feature>
<protein>
    <submittedName>
        <fullName evidence="7">ABC-type uncharacterized transport system, permease component</fullName>
    </submittedName>
</protein>
<dbReference type="PANTHER" id="PTHR47089:SF1">
    <property type="entry name" value="GUANOSINE ABC TRANSPORTER PERMEASE PROTEIN NUPP"/>
    <property type="match status" value="1"/>
</dbReference>
<keyword evidence="5 6" id="KW-0472">Membrane</keyword>
<feature type="transmembrane region" description="Helical" evidence="6">
    <location>
        <begin position="323"/>
        <end position="348"/>
    </location>
</feature>
<dbReference type="CDD" id="cd06580">
    <property type="entry name" value="TM_PBP1_transp_TpRbsC_like"/>
    <property type="match status" value="1"/>
</dbReference>
<evidence type="ECO:0000256" key="3">
    <source>
        <dbReference type="ARBA" id="ARBA00022692"/>
    </source>
</evidence>
<feature type="transmembrane region" description="Helical" evidence="6">
    <location>
        <begin position="57"/>
        <end position="80"/>
    </location>
</feature>
<organism evidence="7 8">
    <name type="scientific">Hahella chejuensis (strain KCTC 2396)</name>
    <dbReference type="NCBI Taxonomy" id="349521"/>
    <lineage>
        <taxon>Bacteria</taxon>
        <taxon>Pseudomonadati</taxon>
        <taxon>Pseudomonadota</taxon>
        <taxon>Gammaproteobacteria</taxon>
        <taxon>Oceanospirillales</taxon>
        <taxon>Hahellaceae</taxon>
        <taxon>Hahella</taxon>
    </lineage>
</organism>
<dbReference type="OrthoDB" id="9809785at2"/>
<reference evidence="7 8" key="1">
    <citation type="journal article" date="2005" name="Nucleic Acids Res.">
        <title>Genomic blueprint of Hahella chejuensis, a marine microbe producing an algicidal agent.</title>
        <authorList>
            <person name="Jeong H."/>
            <person name="Yim J.H."/>
            <person name="Lee C."/>
            <person name="Choi S.-H."/>
            <person name="Park Y.K."/>
            <person name="Yoon S.H."/>
            <person name="Hur C.-G."/>
            <person name="Kang H.-Y."/>
            <person name="Kim D."/>
            <person name="Lee H.H."/>
            <person name="Park K.H."/>
            <person name="Park S.-H."/>
            <person name="Park H.-S."/>
            <person name="Lee H.K."/>
            <person name="Oh T.K."/>
            <person name="Kim J.F."/>
        </authorList>
    </citation>
    <scope>NUCLEOTIDE SEQUENCE [LARGE SCALE GENOMIC DNA]</scope>
    <source>
        <strain evidence="7 8">KCTC 2396</strain>
    </source>
</reference>
<dbReference type="AlphaFoldDB" id="Q2SMZ2"/>
<evidence type="ECO:0000313" key="8">
    <source>
        <dbReference type="Proteomes" id="UP000000238"/>
    </source>
</evidence>
<feature type="transmembrane region" description="Helical" evidence="6">
    <location>
        <begin position="245"/>
        <end position="267"/>
    </location>
</feature>
<evidence type="ECO:0000256" key="2">
    <source>
        <dbReference type="ARBA" id="ARBA00022475"/>
    </source>
</evidence>
<comment type="subcellular location">
    <subcellularLocation>
        <location evidence="1">Cell inner membrane</location>
        <topology evidence="1">Multi-pass membrane protein</topology>
    </subcellularLocation>
</comment>
<feature type="transmembrane region" description="Helical" evidence="6">
    <location>
        <begin position="115"/>
        <end position="138"/>
    </location>
</feature>
<feature type="transmembrane region" description="Helical" evidence="6">
    <location>
        <begin position="14"/>
        <end position="37"/>
    </location>
</feature>
<dbReference type="EMBL" id="CP000155">
    <property type="protein sequence ID" value="ABC27982.1"/>
    <property type="molecule type" value="Genomic_DNA"/>
</dbReference>
<feature type="transmembrane region" description="Helical" evidence="6">
    <location>
        <begin position="150"/>
        <end position="169"/>
    </location>
</feature>
<dbReference type="Proteomes" id="UP000000238">
    <property type="component" value="Chromosome"/>
</dbReference>
<keyword evidence="2" id="KW-1003">Cell membrane</keyword>
<accession>Q2SMZ2</accession>
<dbReference type="HOGENOM" id="CLU_040769_0_0_6"/>
<evidence type="ECO:0000313" key="7">
    <source>
        <dbReference type="EMBL" id="ABC27982.1"/>
    </source>
</evidence>
<gene>
    <name evidence="7" type="ordered locus">HCH_01102</name>
</gene>
<keyword evidence="4 6" id="KW-1133">Transmembrane helix</keyword>
<feature type="transmembrane region" description="Helical" evidence="6">
    <location>
        <begin position="92"/>
        <end position="109"/>
    </location>
</feature>
<evidence type="ECO:0000256" key="1">
    <source>
        <dbReference type="ARBA" id="ARBA00004429"/>
    </source>
</evidence>
<dbReference type="eggNOG" id="COG4603">
    <property type="taxonomic scope" value="Bacteria"/>
</dbReference>
<evidence type="ECO:0000256" key="6">
    <source>
        <dbReference type="SAM" id="Phobius"/>
    </source>
</evidence>
<proteinExistence type="predicted"/>
<keyword evidence="3 6" id="KW-0812">Transmembrane</keyword>
<dbReference type="STRING" id="349521.HCH_01102"/>
<dbReference type="RefSeq" id="WP_011395057.1">
    <property type="nucleotide sequence ID" value="NC_007645.1"/>
</dbReference>
<dbReference type="Pfam" id="PF02653">
    <property type="entry name" value="BPD_transp_2"/>
    <property type="match status" value="1"/>
</dbReference>
<feature type="transmembrane region" description="Helical" evidence="6">
    <location>
        <begin position="279"/>
        <end position="311"/>
    </location>
</feature>
<dbReference type="InterPro" id="IPR001851">
    <property type="entry name" value="ABC_transp_permease"/>
</dbReference>
<keyword evidence="8" id="KW-1185">Reference proteome</keyword>
<dbReference type="KEGG" id="hch:HCH_01102"/>
<evidence type="ECO:0000256" key="4">
    <source>
        <dbReference type="ARBA" id="ARBA00022989"/>
    </source>
</evidence>